<sequence length="130" mass="14414">MDQLSPPDPLLEIALGTLMVIAIIIVHGVGIRAINQRFSKSWVRVTNVTPHWRINLLLAFTIGSLAVLHFVETFLWAAPISLMGLIPSMRDSYYFVLESYTTLGEGAVRLPDGWRLIGPIMAMSGLFTFG</sequence>
<organism evidence="2 3">
    <name type="scientific">Rhizobium favelukesii</name>
    <dbReference type="NCBI Taxonomy" id="348824"/>
    <lineage>
        <taxon>Bacteria</taxon>
        <taxon>Pseudomonadati</taxon>
        <taxon>Pseudomonadota</taxon>
        <taxon>Alphaproteobacteria</taxon>
        <taxon>Hyphomicrobiales</taxon>
        <taxon>Rhizobiaceae</taxon>
        <taxon>Rhizobium/Agrobacterium group</taxon>
        <taxon>Rhizobium</taxon>
    </lineage>
</organism>
<geneLocation type="plasmid" evidence="2 3">
    <name>pLPU83c</name>
</geneLocation>
<feature type="transmembrane region" description="Helical" evidence="1">
    <location>
        <begin position="13"/>
        <end position="35"/>
    </location>
</feature>
<dbReference type="KEGG" id="rhl:LPU83_pLPU83c_0308"/>
<protein>
    <recommendedName>
        <fullName evidence="4">Potassium channel domain-containing protein</fullName>
    </recommendedName>
</protein>
<dbReference type="AlphaFoldDB" id="W6RKN2"/>
<gene>
    <name evidence="2" type="ORF">LPU83_pLPU83c_0308</name>
</gene>
<keyword evidence="3" id="KW-1185">Reference proteome</keyword>
<accession>W6RKN2</accession>
<name>W6RKN2_9HYPH</name>
<keyword evidence="2" id="KW-0614">Plasmid</keyword>
<dbReference type="Proteomes" id="UP000019443">
    <property type="component" value="Plasmid pLPU83c"/>
</dbReference>
<dbReference type="PATRIC" id="fig|348824.6.peg.5022"/>
<dbReference type="SUPFAM" id="SSF81324">
    <property type="entry name" value="Voltage-gated potassium channels"/>
    <property type="match status" value="1"/>
</dbReference>
<reference evidence="2" key="1">
    <citation type="submission" date="2013-11" db="EMBL/GenBank/DDBJ databases">
        <title>Draft genome sequence of the broad-host-range Rhizobium sp. LPU83 strain, a member of the low-genetic diversity Oregon-like Rhizobium sp. group.</title>
        <authorList>
            <person name="Wibberg D."/>
            <person name="Puehler A."/>
            <person name="Schlueter A."/>
        </authorList>
    </citation>
    <scope>NUCLEOTIDE SEQUENCE [LARGE SCALE GENOMIC DNA]</scope>
    <source>
        <strain evidence="2">LPU83</strain>
        <plasmid evidence="2">pLPU83c</plasmid>
    </source>
</reference>
<evidence type="ECO:0000313" key="2">
    <source>
        <dbReference type="EMBL" id="CDM60870.1"/>
    </source>
</evidence>
<evidence type="ECO:0008006" key="4">
    <source>
        <dbReference type="Google" id="ProtNLM"/>
    </source>
</evidence>
<keyword evidence="1" id="KW-0812">Transmembrane</keyword>
<keyword evidence="1" id="KW-1133">Transmembrane helix</keyword>
<dbReference type="EMBL" id="HG916854">
    <property type="protein sequence ID" value="CDM60870.1"/>
    <property type="molecule type" value="Genomic_DNA"/>
</dbReference>
<evidence type="ECO:0000313" key="3">
    <source>
        <dbReference type="Proteomes" id="UP000019443"/>
    </source>
</evidence>
<dbReference type="HOGENOM" id="CLU_116321_1_1_5"/>
<proteinExistence type="predicted"/>
<feature type="transmembrane region" description="Helical" evidence="1">
    <location>
        <begin position="56"/>
        <end position="78"/>
    </location>
</feature>
<keyword evidence="1" id="KW-0472">Membrane</keyword>
<evidence type="ECO:0000256" key="1">
    <source>
        <dbReference type="SAM" id="Phobius"/>
    </source>
</evidence>